<dbReference type="GeneID" id="20808251"/>
<dbReference type="GO" id="GO:0031509">
    <property type="term" value="P:subtelomeric heterochromatin formation"/>
    <property type="evidence" value="ECO:0007669"/>
    <property type="project" value="InterPro"/>
</dbReference>
<dbReference type="AlphaFoldDB" id="W4GN24"/>
<comment type="catalytic activity">
    <reaction evidence="5">
        <text>L-lysyl-[protein] + acetyl-CoA = N(6)-acetyl-L-lysyl-[protein] + CoA + H(+)</text>
        <dbReference type="Rhea" id="RHEA:45948"/>
        <dbReference type="Rhea" id="RHEA-COMP:9752"/>
        <dbReference type="Rhea" id="RHEA-COMP:10731"/>
        <dbReference type="ChEBI" id="CHEBI:15378"/>
        <dbReference type="ChEBI" id="CHEBI:29969"/>
        <dbReference type="ChEBI" id="CHEBI:57287"/>
        <dbReference type="ChEBI" id="CHEBI:57288"/>
        <dbReference type="ChEBI" id="CHEBI:61930"/>
        <dbReference type="EC" id="2.3.1.48"/>
    </reaction>
</comment>
<gene>
    <name evidence="8" type="ORF">H257_06255</name>
</gene>
<evidence type="ECO:0000313" key="8">
    <source>
        <dbReference type="EMBL" id="ETV80771.1"/>
    </source>
</evidence>
<evidence type="ECO:0000256" key="4">
    <source>
        <dbReference type="ARBA" id="ARBA00023315"/>
    </source>
</evidence>
<feature type="domain" description="Histone acetyl transferase HAT1 N-terminal" evidence="7">
    <location>
        <begin position="17"/>
        <end position="164"/>
    </location>
</feature>
<sequence length="388" mass="43570">MADDEPVAKKVKLDEGTAANDAVSIRIVKDAKDWSGQPTFHPAFTYHAFGKDEVIRGYQGLCIMLTFNANTFDCFVEVTFDHRDTDADDVMAMMEHSLPKGFTQDKEAFLHALEHSAAKPPGALVNSYTKDDKEFATYFAVLSEDAAAAAYLDRMQKLSLWFIEGADDIDVHDARWSLYVVFDVSAGYLHPAGYITMFTFHAPMTMMQNVRICQVLVLPPYQRQGHGERLVEYIMHQARSRANVHEVTVEDPVPGFSTLRDVVDVKTCLSHGFFGLPPSEATASAGHGTRALTPDDVAAVKKSLKVTKTQVHRCYEILKLRFVDRTNEPEYKAFRLEVKRRLHSLHMEDLDAMGSADRRKGLLATLYEALEADYDRVLGRCGLLARPE</sequence>
<dbReference type="GO" id="GO:0000781">
    <property type="term" value="C:chromosome, telomeric region"/>
    <property type="evidence" value="ECO:0007669"/>
    <property type="project" value="GOC"/>
</dbReference>
<dbReference type="CDD" id="cd04301">
    <property type="entry name" value="NAT_SF"/>
    <property type="match status" value="1"/>
</dbReference>
<keyword evidence="3" id="KW-0808">Transferase</keyword>
<dbReference type="PANTHER" id="PTHR12046">
    <property type="entry name" value="HISTONE ACETYLTRANSFERASE TYPE B CATALYTIC SUBUNIT"/>
    <property type="match status" value="1"/>
</dbReference>
<keyword evidence="4" id="KW-0012">Acyltransferase</keyword>
<dbReference type="InterPro" id="IPR017380">
    <property type="entry name" value="Hist_AcTrfase_B-typ_cat-su"/>
</dbReference>
<evidence type="ECO:0000259" key="6">
    <source>
        <dbReference type="Pfam" id="PF00583"/>
    </source>
</evidence>
<dbReference type="InterPro" id="IPR000182">
    <property type="entry name" value="GNAT_dom"/>
</dbReference>
<reference evidence="8" key="1">
    <citation type="submission" date="2013-12" db="EMBL/GenBank/DDBJ databases">
        <title>The Genome Sequence of Aphanomyces astaci APO3.</title>
        <authorList>
            <consortium name="The Broad Institute Genomics Platform"/>
            <person name="Russ C."/>
            <person name="Tyler B."/>
            <person name="van West P."/>
            <person name="Dieguez-Uribeondo J."/>
            <person name="Young S.K."/>
            <person name="Zeng Q."/>
            <person name="Gargeya S."/>
            <person name="Fitzgerald M."/>
            <person name="Abouelleil A."/>
            <person name="Alvarado L."/>
            <person name="Chapman S.B."/>
            <person name="Gainer-Dewar J."/>
            <person name="Goldberg J."/>
            <person name="Griggs A."/>
            <person name="Gujja S."/>
            <person name="Hansen M."/>
            <person name="Howarth C."/>
            <person name="Imamovic A."/>
            <person name="Ireland A."/>
            <person name="Larimer J."/>
            <person name="McCowan C."/>
            <person name="Murphy C."/>
            <person name="Pearson M."/>
            <person name="Poon T.W."/>
            <person name="Priest M."/>
            <person name="Roberts A."/>
            <person name="Saif S."/>
            <person name="Shea T."/>
            <person name="Sykes S."/>
            <person name="Wortman J."/>
            <person name="Nusbaum C."/>
            <person name="Birren B."/>
        </authorList>
    </citation>
    <scope>NUCLEOTIDE SEQUENCE [LARGE SCALE GENOMIC DNA]</scope>
    <source>
        <strain evidence="8">APO3</strain>
    </source>
</reference>
<dbReference type="Gene3D" id="3.90.360.10">
    <property type="entry name" value="Histone acetyl transferase 1 (HAT1), N-terminal domain"/>
    <property type="match status" value="1"/>
</dbReference>
<accession>W4GN24</accession>
<evidence type="ECO:0000256" key="1">
    <source>
        <dbReference type="ARBA" id="ARBA00010543"/>
    </source>
</evidence>
<evidence type="ECO:0000256" key="2">
    <source>
        <dbReference type="ARBA" id="ARBA00013184"/>
    </source>
</evidence>
<dbReference type="Pfam" id="PF10394">
    <property type="entry name" value="Hat1_N"/>
    <property type="match status" value="1"/>
</dbReference>
<dbReference type="InterPro" id="IPR037113">
    <property type="entry name" value="Hat1_N_sf"/>
</dbReference>
<organism evidence="8">
    <name type="scientific">Aphanomyces astaci</name>
    <name type="common">Crayfish plague agent</name>
    <dbReference type="NCBI Taxonomy" id="112090"/>
    <lineage>
        <taxon>Eukaryota</taxon>
        <taxon>Sar</taxon>
        <taxon>Stramenopiles</taxon>
        <taxon>Oomycota</taxon>
        <taxon>Saprolegniomycetes</taxon>
        <taxon>Saprolegniales</taxon>
        <taxon>Verrucalvaceae</taxon>
        <taxon>Aphanomyces</taxon>
    </lineage>
</organism>
<protein>
    <recommendedName>
        <fullName evidence="2">histone acetyltransferase</fullName>
        <ecNumber evidence="2">2.3.1.48</ecNumber>
    </recommendedName>
</protein>
<evidence type="ECO:0000256" key="5">
    <source>
        <dbReference type="ARBA" id="ARBA00048017"/>
    </source>
</evidence>
<dbReference type="VEuPathDB" id="FungiDB:H257_06255"/>
<dbReference type="InterPro" id="IPR016181">
    <property type="entry name" value="Acyl_CoA_acyltransferase"/>
</dbReference>
<dbReference type="STRING" id="112090.W4GN24"/>
<proteinExistence type="inferred from homology"/>
<dbReference type="RefSeq" id="XP_009829718.1">
    <property type="nucleotide sequence ID" value="XM_009831416.1"/>
</dbReference>
<dbReference type="OrthoDB" id="10253098at2759"/>
<comment type="similarity">
    <text evidence="1">Belongs to the HAT1 family.</text>
</comment>
<feature type="domain" description="N-acetyltransferase" evidence="6">
    <location>
        <begin position="190"/>
        <end position="248"/>
    </location>
</feature>
<dbReference type="EC" id="2.3.1.48" evidence="2"/>
<dbReference type="Pfam" id="PF00583">
    <property type="entry name" value="Acetyltransf_1"/>
    <property type="match status" value="1"/>
</dbReference>
<dbReference type="Gene3D" id="3.40.630.30">
    <property type="match status" value="1"/>
</dbReference>
<evidence type="ECO:0000259" key="7">
    <source>
        <dbReference type="Pfam" id="PF10394"/>
    </source>
</evidence>
<dbReference type="EMBL" id="KI913125">
    <property type="protein sequence ID" value="ETV80771.1"/>
    <property type="molecule type" value="Genomic_DNA"/>
</dbReference>
<dbReference type="GO" id="GO:0004402">
    <property type="term" value="F:histone acetyltransferase activity"/>
    <property type="evidence" value="ECO:0007669"/>
    <property type="project" value="InterPro"/>
</dbReference>
<dbReference type="SUPFAM" id="SSF55729">
    <property type="entry name" value="Acyl-CoA N-acyltransferases (Nat)"/>
    <property type="match status" value="1"/>
</dbReference>
<evidence type="ECO:0000256" key="3">
    <source>
        <dbReference type="ARBA" id="ARBA00022679"/>
    </source>
</evidence>
<name>W4GN24_APHAT</name>
<dbReference type="InterPro" id="IPR019467">
    <property type="entry name" value="Hat1_N"/>
</dbReference>
<dbReference type="GO" id="GO:0005634">
    <property type="term" value="C:nucleus"/>
    <property type="evidence" value="ECO:0007669"/>
    <property type="project" value="InterPro"/>
</dbReference>